<reference evidence="14 15" key="1">
    <citation type="submission" date="2024-09" db="EMBL/GenBank/DDBJ databases">
        <authorList>
            <person name="Sun Q."/>
            <person name="Mori K."/>
        </authorList>
    </citation>
    <scope>NUCLEOTIDE SEQUENCE [LARGE SCALE GENOMIC DNA]</scope>
    <source>
        <strain evidence="14 15">CCM 8543</strain>
    </source>
</reference>
<dbReference type="NCBIfam" id="NF004064">
    <property type="entry name" value="PRK05578.1"/>
    <property type="match status" value="1"/>
</dbReference>
<dbReference type="GO" id="GO:0004126">
    <property type="term" value="F:cytidine deaminase activity"/>
    <property type="evidence" value="ECO:0007669"/>
    <property type="project" value="UniProtKB-EC"/>
</dbReference>
<evidence type="ECO:0000256" key="3">
    <source>
        <dbReference type="ARBA" id="ARBA00006576"/>
    </source>
</evidence>
<evidence type="ECO:0000256" key="11">
    <source>
        <dbReference type="ARBA" id="ARBA00049558"/>
    </source>
</evidence>
<keyword evidence="7 12" id="KW-0378">Hydrolase</keyword>
<dbReference type="PANTHER" id="PTHR11644:SF2">
    <property type="entry name" value="CYTIDINE DEAMINASE"/>
    <property type="match status" value="1"/>
</dbReference>
<gene>
    <name evidence="14" type="ORF">ACFFJ2_19380</name>
</gene>
<evidence type="ECO:0000256" key="4">
    <source>
        <dbReference type="ARBA" id="ARBA00012783"/>
    </source>
</evidence>
<evidence type="ECO:0000256" key="6">
    <source>
        <dbReference type="ARBA" id="ARBA00022723"/>
    </source>
</evidence>
<dbReference type="CDD" id="cd01283">
    <property type="entry name" value="cytidine_deaminase"/>
    <property type="match status" value="1"/>
</dbReference>
<comment type="caution">
    <text evidence="14">The sequence shown here is derived from an EMBL/GenBank/DDBJ whole genome shotgun (WGS) entry which is preliminary data.</text>
</comment>
<evidence type="ECO:0000256" key="5">
    <source>
        <dbReference type="ARBA" id="ARBA00018266"/>
    </source>
</evidence>
<protein>
    <recommendedName>
        <fullName evidence="5 12">Cytidine deaminase</fullName>
        <ecNumber evidence="4 12">3.5.4.5</ecNumber>
    </recommendedName>
    <alternativeName>
        <fullName evidence="9 12">Cytidine aminohydrolase</fullName>
    </alternativeName>
</protein>
<accession>A0ABV6DD15</accession>
<comment type="catalytic activity">
    <reaction evidence="10 12">
        <text>2'-deoxycytidine + H2O + H(+) = 2'-deoxyuridine + NH4(+)</text>
        <dbReference type="Rhea" id="RHEA:13433"/>
        <dbReference type="ChEBI" id="CHEBI:15377"/>
        <dbReference type="ChEBI" id="CHEBI:15378"/>
        <dbReference type="ChEBI" id="CHEBI:15698"/>
        <dbReference type="ChEBI" id="CHEBI:16450"/>
        <dbReference type="ChEBI" id="CHEBI:28938"/>
        <dbReference type="EC" id="3.5.4.5"/>
    </reaction>
</comment>
<dbReference type="PROSITE" id="PS51747">
    <property type="entry name" value="CYT_DCMP_DEAMINASES_2"/>
    <property type="match status" value="1"/>
</dbReference>
<evidence type="ECO:0000256" key="8">
    <source>
        <dbReference type="ARBA" id="ARBA00022833"/>
    </source>
</evidence>
<dbReference type="NCBIfam" id="TIGR01354">
    <property type="entry name" value="cyt_deam_tetra"/>
    <property type="match status" value="1"/>
</dbReference>
<evidence type="ECO:0000256" key="10">
    <source>
        <dbReference type="ARBA" id="ARBA00049252"/>
    </source>
</evidence>
<evidence type="ECO:0000256" key="12">
    <source>
        <dbReference type="RuleBase" id="RU364006"/>
    </source>
</evidence>
<name>A0ABV6DD15_9HYPH</name>
<dbReference type="InterPro" id="IPR016192">
    <property type="entry name" value="APOBEC/CMP_deaminase_Zn-bd"/>
</dbReference>
<dbReference type="EC" id="3.5.4.5" evidence="4 12"/>
<dbReference type="EMBL" id="JBHLXD010000061">
    <property type="protein sequence ID" value="MFC0210554.1"/>
    <property type="molecule type" value="Genomic_DNA"/>
</dbReference>
<dbReference type="SUPFAM" id="SSF53927">
    <property type="entry name" value="Cytidine deaminase-like"/>
    <property type="match status" value="1"/>
</dbReference>
<dbReference type="Gene3D" id="3.40.140.10">
    <property type="entry name" value="Cytidine Deaminase, domain 2"/>
    <property type="match status" value="1"/>
</dbReference>
<dbReference type="Pfam" id="PF00383">
    <property type="entry name" value="dCMP_cyt_deam_1"/>
    <property type="match status" value="1"/>
</dbReference>
<evidence type="ECO:0000256" key="1">
    <source>
        <dbReference type="ARBA" id="ARBA00001947"/>
    </source>
</evidence>
<dbReference type="InterPro" id="IPR006262">
    <property type="entry name" value="Cyt_deam_tetra"/>
</dbReference>
<evidence type="ECO:0000313" key="15">
    <source>
        <dbReference type="Proteomes" id="UP001589755"/>
    </source>
</evidence>
<dbReference type="InterPro" id="IPR002125">
    <property type="entry name" value="CMP_dCMP_dom"/>
</dbReference>
<feature type="domain" description="CMP/dCMP-type deaminase" evidence="13">
    <location>
        <begin position="4"/>
        <end position="131"/>
    </location>
</feature>
<evidence type="ECO:0000259" key="13">
    <source>
        <dbReference type="PROSITE" id="PS51747"/>
    </source>
</evidence>
<sequence length="134" mass="14400">MLNPMTKDLHQAALAAMKKAHAPYSRFPVGAALRTAEGAVHAGCNIENASYPEGWCAETTALAHMVMAGGGRVTEIAVVAEKMPRIMPCGGCRQRLAEFVAPDAKLHLCDLDGVVETVPFDSIFPRAFDFEEGR</sequence>
<comment type="cofactor">
    <cofactor evidence="1 12">
        <name>Zn(2+)</name>
        <dbReference type="ChEBI" id="CHEBI:29105"/>
    </cofactor>
</comment>
<evidence type="ECO:0000313" key="14">
    <source>
        <dbReference type="EMBL" id="MFC0210554.1"/>
    </source>
</evidence>
<dbReference type="InterPro" id="IPR016193">
    <property type="entry name" value="Cytidine_deaminase-like"/>
</dbReference>
<comment type="similarity">
    <text evidence="3 12">Belongs to the cytidine and deoxycytidylate deaminase family.</text>
</comment>
<organism evidence="14 15">
    <name type="scientific">Chelativorans intermedius</name>
    <dbReference type="NCBI Taxonomy" id="515947"/>
    <lineage>
        <taxon>Bacteria</taxon>
        <taxon>Pseudomonadati</taxon>
        <taxon>Pseudomonadota</taxon>
        <taxon>Alphaproteobacteria</taxon>
        <taxon>Hyphomicrobiales</taxon>
        <taxon>Phyllobacteriaceae</taxon>
        <taxon>Chelativorans</taxon>
    </lineage>
</organism>
<evidence type="ECO:0000256" key="9">
    <source>
        <dbReference type="ARBA" id="ARBA00032005"/>
    </source>
</evidence>
<evidence type="ECO:0000256" key="2">
    <source>
        <dbReference type="ARBA" id="ARBA00003949"/>
    </source>
</evidence>
<dbReference type="RefSeq" id="WP_261519949.1">
    <property type="nucleotide sequence ID" value="NZ_JAODNW010000007.1"/>
</dbReference>
<dbReference type="PROSITE" id="PS00903">
    <property type="entry name" value="CYT_DCMP_DEAMINASES_1"/>
    <property type="match status" value="1"/>
</dbReference>
<dbReference type="InterPro" id="IPR050202">
    <property type="entry name" value="Cyt/Deoxycyt_deaminase"/>
</dbReference>
<dbReference type="PANTHER" id="PTHR11644">
    <property type="entry name" value="CYTIDINE DEAMINASE"/>
    <property type="match status" value="1"/>
</dbReference>
<comment type="function">
    <text evidence="2 12">This enzyme scavenges exogenous and endogenous cytidine and 2'-deoxycytidine for UMP synthesis.</text>
</comment>
<evidence type="ECO:0000256" key="7">
    <source>
        <dbReference type="ARBA" id="ARBA00022801"/>
    </source>
</evidence>
<proteinExistence type="inferred from homology"/>
<comment type="catalytic activity">
    <reaction evidence="11 12">
        <text>cytidine + H2O + H(+) = uridine + NH4(+)</text>
        <dbReference type="Rhea" id="RHEA:16069"/>
        <dbReference type="ChEBI" id="CHEBI:15377"/>
        <dbReference type="ChEBI" id="CHEBI:15378"/>
        <dbReference type="ChEBI" id="CHEBI:16704"/>
        <dbReference type="ChEBI" id="CHEBI:17562"/>
        <dbReference type="ChEBI" id="CHEBI:28938"/>
        <dbReference type="EC" id="3.5.4.5"/>
    </reaction>
</comment>
<keyword evidence="6 12" id="KW-0479">Metal-binding</keyword>
<keyword evidence="8 12" id="KW-0862">Zinc</keyword>
<keyword evidence="15" id="KW-1185">Reference proteome</keyword>
<dbReference type="Proteomes" id="UP001589755">
    <property type="component" value="Unassembled WGS sequence"/>
</dbReference>